<sequence>MDLIQHRKDIWMDGSLVWKQAQEDLLCPEPNRSERSSREGECFMVNAYCTESGINLTTHCFIEEAEFEIRLPIVFLFHSFWIFPLQCLCRTRFNTSQGKLLRTIMFGVKRVPPII</sequence>
<dbReference type="EMBL" id="CATQJL010000223">
    <property type="protein sequence ID" value="CAJ0599902.1"/>
    <property type="molecule type" value="Genomic_DNA"/>
</dbReference>
<proteinExistence type="predicted"/>
<organism evidence="1 2">
    <name type="scientific">Cylicocyclus nassatus</name>
    <name type="common">Nematode worm</name>
    <dbReference type="NCBI Taxonomy" id="53992"/>
    <lineage>
        <taxon>Eukaryota</taxon>
        <taxon>Metazoa</taxon>
        <taxon>Ecdysozoa</taxon>
        <taxon>Nematoda</taxon>
        <taxon>Chromadorea</taxon>
        <taxon>Rhabditida</taxon>
        <taxon>Rhabditina</taxon>
        <taxon>Rhabditomorpha</taxon>
        <taxon>Strongyloidea</taxon>
        <taxon>Strongylidae</taxon>
        <taxon>Cylicocyclus</taxon>
    </lineage>
</organism>
<reference evidence="1" key="1">
    <citation type="submission" date="2023-07" db="EMBL/GenBank/DDBJ databases">
        <authorList>
            <consortium name="CYATHOMIX"/>
        </authorList>
    </citation>
    <scope>NUCLEOTIDE SEQUENCE</scope>
    <source>
        <strain evidence="1">N/A</strain>
    </source>
</reference>
<evidence type="ECO:0000313" key="1">
    <source>
        <dbReference type="EMBL" id="CAJ0599902.1"/>
    </source>
</evidence>
<protein>
    <submittedName>
        <fullName evidence="1">Uncharacterized protein</fullName>
    </submittedName>
</protein>
<keyword evidence="2" id="KW-1185">Reference proteome</keyword>
<dbReference type="Proteomes" id="UP001176961">
    <property type="component" value="Unassembled WGS sequence"/>
</dbReference>
<gene>
    <name evidence="1" type="ORF">CYNAS_LOCUS11885</name>
</gene>
<name>A0AA36M7T0_CYLNA</name>
<evidence type="ECO:0000313" key="2">
    <source>
        <dbReference type="Proteomes" id="UP001176961"/>
    </source>
</evidence>
<comment type="caution">
    <text evidence="1">The sequence shown here is derived from an EMBL/GenBank/DDBJ whole genome shotgun (WGS) entry which is preliminary data.</text>
</comment>
<dbReference type="AlphaFoldDB" id="A0AA36M7T0"/>
<accession>A0AA36M7T0</accession>